<dbReference type="Proteomes" id="UP001157006">
    <property type="component" value="Chromosome 2"/>
</dbReference>
<evidence type="ECO:0000259" key="1">
    <source>
        <dbReference type="Pfam" id="PF14111"/>
    </source>
</evidence>
<gene>
    <name evidence="2" type="ORF">VFH_II246160</name>
</gene>
<protein>
    <recommendedName>
        <fullName evidence="1">DUF4283 domain-containing protein</fullName>
    </recommendedName>
</protein>
<proteinExistence type="predicted"/>
<feature type="domain" description="DUF4283" evidence="1">
    <location>
        <begin position="31"/>
        <end position="82"/>
    </location>
</feature>
<reference evidence="2 3" key="1">
    <citation type="submission" date="2023-01" db="EMBL/GenBank/DDBJ databases">
        <authorList>
            <person name="Kreplak J."/>
        </authorList>
    </citation>
    <scope>NUCLEOTIDE SEQUENCE [LARGE SCALE GENOMIC DNA]</scope>
</reference>
<dbReference type="PANTHER" id="PTHR31286">
    <property type="entry name" value="GLYCINE-RICH CELL WALL STRUCTURAL PROTEIN 1.8-LIKE"/>
    <property type="match status" value="1"/>
</dbReference>
<evidence type="ECO:0000313" key="2">
    <source>
        <dbReference type="EMBL" id="CAI8600901.1"/>
    </source>
</evidence>
<evidence type="ECO:0000313" key="3">
    <source>
        <dbReference type="Proteomes" id="UP001157006"/>
    </source>
</evidence>
<dbReference type="PANTHER" id="PTHR31286:SF173">
    <property type="entry name" value="DUF4283 DOMAIN-CONTAINING PROTEIN"/>
    <property type="match status" value="1"/>
</dbReference>
<dbReference type="EMBL" id="OX451737">
    <property type="protein sequence ID" value="CAI8600901.1"/>
    <property type="molecule type" value="Genomic_DNA"/>
</dbReference>
<organism evidence="2 3">
    <name type="scientific">Vicia faba</name>
    <name type="common">Broad bean</name>
    <name type="synonym">Faba vulgaris</name>
    <dbReference type="NCBI Taxonomy" id="3906"/>
    <lineage>
        <taxon>Eukaryota</taxon>
        <taxon>Viridiplantae</taxon>
        <taxon>Streptophyta</taxon>
        <taxon>Embryophyta</taxon>
        <taxon>Tracheophyta</taxon>
        <taxon>Spermatophyta</taxon>
        <taxon>Magnoliopsida</taxon>
        <taxon>eudicotyledons</taxon>
        <taxon>Gunneridae</taxon>
        <taxon>Pentapetalae</taxon>
        <taxon>rosids</taxon>
        <taxon>fabids</taxon>
        <taxon>Fabales</taxon>
        <taxon>Fabaceae</taxon>
        <taxon>Papilionoideae</taxon>
        <taxon>50 kb inversion clade</taxon>
        <taxon>NPAAA clade</taxon>
        <taxon>Hologalegina</taxon>
        <taxon>IRL clade</taxon>
        <taxon>Fabeae</taxon>
        <taxon>Vicia</taxon>
    </lineage>
</organism>
<dbReference type="AlphaFoldDB" id="A0AAV0ZSG5"/>
<dbReference type="InterPro" id="IPR025558">
    <property type="entry name" value="DUF4283"/>
</dbReference>
<keyword evidence="3" id="KW-1185">Reference proteome</keyword>
<sequence length="91" mass="10718">MDEEQDARLEDDVVREEEYGEIRVEEEMIGGGVISIIDLNNDYYLVAFSHEDDKKATMTNGPWFIYDHYLTVQEWRPNFQPESDTIEEVVV</sequence>
<accession>A0AAV0ZSG5</accession>
<name>A0AAV0ZSG5_VICFA</name>
<dbReference type="InterPro" id="IPR040256">
    <property type="entry name" value="At4g02000-like"/>
</dbReference>
<dbReference type="Pfam" id="PF14111">
    <property type="entry name" value="DUF4283"/>
    <property type="match status" value="1"/>
</dbReference>